<sequence>MNGCIKSDASAHAQALWLHESCGGVYESRPKNSKRENLGETKDQGHDFLRRPRIVPGILAEGTFSMFVLVPGDNLVDSCTAICPSEVSHYQCWDDLASCFHGTQSILGMLSQNLEVGFLEQCLPLRRPAILWEVLKTEQDVLDSGTWSIGMLHIPPSIDRTVVLLQNPKMLLRPEGHFWSPEAALDPSIGNQEIPLDPEVVFRTLRSFWDPEVDWEPRRSFGNTEVPSDPEVVVGPGRYKEPGGLPFPGEATTGTCWDFAFYHSEAGHYRVLVLHAAFSRKPLSDLGVVLTSILRLIRPIPALSLIPIVIVAPCTNSEFEYNTLRFRKSLESFYLSFLPGVKDRSRSQSRSFVVGVGVGTSSCGCMETRVLPGNKSIWLTGVVPSQYSYSGQDAASLFLISSLAWTVLEPGGESFFQMVDRGLDEYFQVSLSDVGFDGDGLDDASVSFDIRQLDTRWTTLDVDWMRANVEIALGCPFANSFRMSSSPYRAASLFQNC</sequence>
<accession>A0ABQ7EIZ7</accession>
<organism evidence="1 2">
    <name type="scientific">Brassica cretica</name>
    <name type="common">Mustard</name>
    <dbReference type="NCBI Taxonomy" id="69181"/>
    <lineage>
        <taxon>Eukaryota</taxon>
        <taxon>Viridiplantae</taxon>
        <taxon>Streptophyta</taxon>
        <taxon>Embryophyta</taxon>
        <taxon>Tracheophyta</taxon>
        <taxon>Spermatophyta</taxon>
        <taxon>Magnoliopsida</taxon>
        <taxon>eudicotyledons</taxon>
        <taxon>Gunneridae</taxon>
        <taxon>Pentapetalae</taxon>
        <taxon>rosids</taxon>
        <taxon>malvids</taxon>
        <taxon>Brassicales</taxon>
        <taxon>Brassicaceae</taxon>
        <taxon>Brassiceae</taxon>
        <taxon>Brassica</taxon>
    </lineage>
</organism>
<evidence type="ECO:0000313" key="1">
    <source>
        <dbReference type="EMBL" id="KAF3597017.1"/>
    </source>
</evidence>
<evidence type="ECO:0000313" key="2">
    <source>
        <dbReference type="Proteomes" id="UP000266723"/>
    </source>
</evidence>
<name>A0ABQ7EIZ7_BRACR</name>
<gene>
    <name evidence="1" type="ORF">DY000_02020548</name>
</gene>
<dbReference type="EMBL" id="QGKV02000299">
    <property type="protein sequence ID" value="KAF3597017.1"/>
    <property type="molecule type" value="Genomic_DNA"/>
</dbReference>
<comment type="caution">
    <text evidence="1">The sequence shown here is derived from an EMBL/GenBank/DDBJ whole genome shotgun (WGS) entry which is preliminary data.</text>
</comment>
<reference evidence="1 2" key="1">
    <citation type="journal article" date="2020" name="BMC Genomics">
        <title>Intraspecific diversification of the crop wild relative Brassica cretica Lam. using demographic model selection.</title>
        <authorList>
            <person name="Kioukis A."/>
            <person name="Michalopoulou V.A."/>
            <person name="Briers L."/>
            <person name="Pirintsos S."/>
            <person name="Studholme D.J."/>
            <person name="Pavlidis P."/>
            <person name="Sarris P.F."/>
        </authorList>
    </citation>
    <scope>NUCLEOTIDE SEQUENCE [LARGE SCALE GENOMIC DNA]</scope>
    <source>
        <strain evidence="2">cv. PFS-1207/04</strain>
    </source>
</reference>
<proteinExistence type="predicted"/>
<keyword evidence="2" id="KW-1185">Reference proteome</keyword>
<dbReference type="Proteomes" id="UP000266723">
    <property type="component" value="Unassembled WGS sequence"/>
</dbReference>
<protein>
    <submittedName>
        <fullName evidence="1">Uncharacterized protein</fullName>
    </submittedName>
</protein>